<accession>A0ABM1BU89</accession>
<dbReference type="RefSeq" id="XP_013788753.2">
    <property type="nucleotide sequence ID" value="XM_013933299.2"/>
</dbReference>
<evidence type="ECO:0000256" key="2">
    <source>
        <dbReference type="ARBA" id="ARBA00022737"/>
    </source>
</evidence>
<dbReference type="GeneID" id="106472641"/>
<feature type="repeat" description="WD" evidence="3">
    <location>
        <begin position="230"/>
        <end position="271"/>
    </location>
</feature>
<dbReference type="PANTHER" id="PTHR44436:SF1">
    <property type="entry name" value="F-BOX_WD REPEAT-CONTAINING PROTEIN 2"/>
    <property type="match status" value="1"/>
</dbReference>
<keyword evidence="5" id="KW-1185">Reference proteome</keyword>
<dbReference type="PROSITE" id="PS50181">
    <property type="entry name" value="FBOX"/>
    <property type="match status" value="1"/>
</dbReference>
<dbReference type="Pfam" id="PF00400">
    <property type="entry name" value="WD40"/>
    <property type="match status" value="1"/>
</dbReference>
<proteinExistence type="predicted"/>
<sequence length="491" mass="56423">MMAASSSQQDFQSWLEEVSVKFNQLSDEQRNQTVDRIITLSGAIQLRHLYNRLEHLVCRDFLKLLPPELQEQLLLYLDPKTLMVCCSVSHTWNQVISSSVKAWQQACTRFGFRVDRNFLSGDGPYWKQFFIEMNHRRLELKKGKCFDHQVYDRDLRKVTAVYYAKGKIATASESKIIQLWDCETDVCLLKRRTYASVASIKFDQNWIIVSSYLGHLISWDMVTGQRAVEYLRHVGAVFTFDYSKDLDVLVSGSADTKIKFWSLKRGTLLTTLQEHTSWVLKVMLCSFPRLDNSDYRRHLMFSMDKSKVRVWAVSLECDGKDPEGLYITSLYSIPLYTDDMNLFTPGLHFDNTFLYFIRQDPHLYGHSLLCKWDVRLGKMAREIRLNVKVKALLGIGQRYAAVVTPLSNFGSSNFFAFDMNNLDLVAVSHLPSSRPSTPDCSQLTLGESDWLNGLDGKNDQGVLLAAGLEDNTVYLIKWLPRKKLSTSSDIS</sequence>
<dbReference type="SUPFAM" id="SSF50978">
    <property type="entry name" value="WD40 repeat-like"/>
    <property type="match status" value="1"/>
</dbReference>
<evidence type="ECO:0000313" key="5">
    <source>
        <dbReference type="Proteomes" id="UP000694941"/>
    </source>
</evidence>
<dbReference type="InterPro" id="IPR015943">
    <property type="entry name" value="WD40/YVTN_repeat-like_dom_sf"/>
</dbReference>
<protein>
    <submittedName>
        <fullName evidence="6">F-box/WD repeat-containing protein 2-like</fullName>
    </submittedName>
</protein>
<dbReference type="InterPro" id="IPR001680">
    <property type="entry name" value="WD40_rpt"/>
</dbReference>
<reference evidence="6" key="1">
    <citation type="submission" date="2025-08" db="UniProtKB">
        <authorList>
            <consortium name="RefSeq"/>
        </authorList>
    </citation>
    <scope>IDENTIFICATION</scope>
    <source>
        <tissue evidence="6">Muscle</tissue>
    </source>
</reference>
<evidence type="ECO:0000259" key="4">
    <source>
        <dbReference type="PROSITE" id="PS50181"/>
    </source>
</evidence>
<dbReference type="PROSITE" id="PS50082">
    <property type="entry name" value="WD_REPEATS_2"/>
    <property type="match status" value="1"/>
</dbReference>
<dbReference type="Pfam" id="PF12937">
    <property type="entry name" value="F-box-like"/>
    <property type="match status" value="1"/>
</dbReference>
<dbReference type="SUPFAM" id="SSF81383">
    <property type="entry name" value="F-box domain"/>
    <property type="match status" value="1"/>
</dbReference>
<dbReference type="SMART" id="SM00256">
    <property type="entry name" value="FBOX"/>
    <property type="match status" value="1"/>
</dbReference>
<dbReference type="InterPro" id="IPR042627">
    <property type="entry name" value="FBXW2"/>
</dbReference>
<organism evidence="5 6">
    <name type="scientific">Limulus polyphemus</name>
    <name type="common">Atlantic horseshoe crab</name>
    <dbReference type="NCBI Taxonomy" id="6850"/>
    <lineage>
        <taxon>Eukaryota</taxon>
        <taxon>Metazoa</taxon>
        <taxon>Ecdysozoa</taxon>
        <taxon>Arthropoda</taxon>
        <taxon>Chelicerata</taxon>
        <taxon>Merostomata</taxon>
        <taxon>Xiphosura</taxon>
        <taxon>Limulidae</taxon>
        <taxon>Limulus</taxon>
    </lineage>
</organism>
<evidence type="ECO:0000256" key="3">
    <source>
        <dbReference type="PROSITE-ProRule" id="PRU00221"/>
    </source>
</evidence>
<dbReference type="PROSITE" id="PS50294">
    <property type="entry name" value="WD_REPEATS_REGION"/>
    <property type="match status" value="1"/>
</dbReference>
<dbReference type="InterPro" id="IPR001810">
    <property type="entry name" value="F-box_dom"/>
</dbReference>
<gene>
    <name evidence="6" type="primary">LOC106472641</name>
</gene>
<evidence type="ECO:0000313" key="6">
    <source>
        <dbReference type="RefSeq" id="XP_013788753.2"/>
    </source>
</evidence>
<keyword evidence="2" id="KW-0677">Repeat</keyword>
<dbReference type="InterPro" id="IPR036047">
    <property type="entry name" value="F-box-like_dom_sf"/>
</dbReference>
<dbReference type="PANTHER" id="PTHR44436">
    <property type="entry name" value="F-BOX/WD REPEAT-CONTAINING PROTEIN 2"/>
    <property type="match status" value="1"/>
</dbReference>
<keyword evidence="1 3" id="KW-0853">WD repeat</keyword>
<dbReference type="Proteomes" id="UP000694941">
    <property type="component" value="Unplaced"/>
</dbReference>
<feature type="domain" description="F-box" evidence="4">
    <location>
        <begin position="59"/>
        <end position="106"/>
    </location>
</feature>
<dbReference type="Gene3D" id="2.130.10.10">
    <property type="entry name" value="YVTN repeat-like/Quinoprotein amine dehydrogenase"/>
    <property type="match status" value="1"/>
</dbReference>
<dbReference type="SMART" id="SM00320">
    <property type="entry name" value="WD40"/>
    <property type="match status" value="5"/>
</dbReference>
<dbReference type="InterPro" id="IPR036322">
    <property type="entry name" value="WD40_repeat_dom_sf"/>
</dbReference>
<dbReference type="Gene3D" id="1.20.1280.50">
    <property type="match status" value="1"/>
</dbReference>
<name>A0ABM1BU89_LIMPO</name>
<evidence type="ECO:0000256" key="1">
    <source>
        <dbReference type="ARBA" id="ARBA00022574"/>
    </source>
</evidence>